<accession>A0A2S9J3D1</accession>
<dbReference type="SFLD" id="SFLDG01017">
    <property type="entry name" value="Polyprenyl_Transferase_Like"/>
    <property type="match status" value="1"/>
</dbReference>
<evidence type="ECO:0000256" key="1">
    <source>
        <dbReference type="ARBA" id="ARBA00001946"/>
    </source>
</evidence>
<keyword evidence="5" id="KW-0460">Magnesium</keyword>
<dbReference type="AlphaFoldDB" id="A0A2S9J3D1"/>
<dbReference type="PROSITE" id="PS00723">
    <property type="entry name" value="POLYPRENYL_SYNTHASE_1"/>
    <property type="match status" value="1"/>
</dbReference>
<dbReference type="InterPro" id="IPR008949">
    <property type="entry name" value="Isoprenoid_synthase_dom_sf"/>
</dbReference>
<dbReference type="SUPFAM" id="SSF48576">
    <property type="entry name" value="Terpenoid synthases"/>
    <property type="match status" value="1"/>
</dbReference>
<evidence type="ECO:0000256" key="6">
    <source>
        <dbReference type="RuleBase" id="RU004466"/>
    </source>
</evidence>
<dbReference type="InterPro" id="IPR033749">
    <property type="entry name" value="Polyprenyl_synt_CS"/>
</dbReference>
<dbReference type="SFLD" id="SFLDS00005">
    <property type="entry name" value="Isoprenoid_Synthase_Type_I"/>
    <property type="match status" value="1"/>
</dbReference>
<dbReference type="Gene3D" id="1.10.600.10">
    <property type="entry name" value="Farnesyl Diphosphate Synthase"/>
    <property type="match status" value="1"/>
</dbReference>
<evidence type="ECO:0000313" key="7">
    <source>
        <dbReference type="EMBL" id="PRD47298.1"/>
    </source>
</evidence>
<dbReference type="EMBL" id="PVBQ01000007">
    <property type="protein sequence ID" value="PRD47298.1"/>
    <property type="molecule type" value="Genomic_DNA"/>
</dbReference>
<dbReference type="GO" id="GO:0046872">
    <property type="term" value="F:metal ion binding"/>
    <property type="evidence" value="ECO:0007669"/>
    <property type="project" value="UniProtKB-KW"/>
</dbReference>
<dbReference type="GO" id="GO:0004659">
    <property type="term" value="F:prenyltransferase activity"/>
    <property type="evidence" value="ECO:0007669"/>
    <property type="project" value="InterPro"/>
</dbReference>
<dbReference type="GO" id="GO:0008299">
    <property type="term" value="P:isoprenoid biosynthetic process"/>
    <property type="evidence" value="ECO:0007669"/>
    <property type="project" value="InterPro"/>
</dbReference>
<keyword evidence="4" id="KW-0479">Metal-binding</keyword>
<keyword evidence="8" id="KW-1185">Reference proteome</keyword>
<name>A0A2S9J3D1_9SPHI</name>
<dbReference type="RefSeq" id="WP_105717012.1">
    <property type="nucleotide sequence ID" value="NZ_PVBQ01000007.1"/>
</dbReference>
<evidence type="ECO:0000313" key="8">
    <source>
        <dbReference type="Proteomes" id="UP000239711"/>
    </source>
</evidence>
<organism evidence="7 8">
    <name type="scientific">Sphingobacterium haloxyli</name>
    <dbReference type="NCBI Taxonomy" id="2100533"/>
    <lineage>
        <taxon>Bacteria</taxon>
        <taxon>Pseudomonadati</taxon>
        <taxon>Bacteroidota</taxon>
        <taxon>Sphingobacteriia</taxon>
        <taxon>Sphingobacteriales</taxon>
        <taxon>Sphingobacteriaceae</taxon>
        <taxon>Sphingobacterium</taxon>
    </lineage>
</organism>
<comment type="cofactor">
    <cofactor evidence="1">
        <name>Mg(2+)</name>
        <dbReference type="ChEBI" id="CHEBI:18420"/>
    </cofactor>
</comment>
<evidence type="ECO:0000256" key="3">
    <source>
        <dbReference type="ARBA" id="ARBA00022679"/>
    </source>
</evidence>
<sequence length="325" mass="36949">MFQELVHAKAFQNYLEKAHFPQTPQYLYDPIRYILSLSGKRIRPLLVLMGAELFDKSVVEQALPASAAIEFFHNFSLIHDDIMDVAPLRRGKPTVHRKWNDNVAILSGDALLIKAYQELAKCPGEKIPSLLHLFNVTSLEVCEGQQYDMDFEVRTQVSETEYIDMIRLKTSVLLGCALQMGAIIAGADERSQTLLYDFGVNLGIAYQLQDDILDVYGNPNSFGKQVGGDILSNKKTILFVKLQELISPTDREELDCLLMQSVDVEPKKVEKMMDLYAKYDIQTLAIYQKEKFTTIAYEKLTEIQVEADQKEALFSLANALMHRIQ</sequence>
<proteinExistence type="inferred from homology"/>
<dbReference type="InterPro" id="IPR000092">
    <property type="entry name" value="Polyprenyl_synt"/>
</dbReference>
<dbReference type="Proteomes" id="UP000239711">
    <property type="component" value="Unassembled WGS sequence"/>
</dbReference>
<comment type="caution">
    <text evidence="7">The sequence shown here is derived from an EMBL/GenBank/DDBJ whole genome shotgun (WGS) entry which is preliminary data.</text>
</comment>
<evidence type="ECO:0000256" key="5">
    <source>
        <dbReference type="ARBA" id="ARBA00022842"/>
    </source>
</evidence>
<dbReference type="CDD" id="cd00685">
    <property type="entry name" value="Trans_IPPS_HT"/>
    <property type="match status" value="1"/>
</dbReference>
<comment type="similarity">
    <text evidence="2 6">Belongs to the FPP/GGPP synthase family.</text>
</comment>
<gene>
    <name evidence="7" type="ORF">C5745_10755</name>
</gene>
<keyword evidence="3 6" id="KW-0808">Transferase</keyword>
<dbReference type="PANTHER" id="PTHR12001:SF85">
    <property type="entry name" value="SHORT CHAIN ISOPRENYL DIPHOSPHATE SYNTHASE"/>
    <property type="match status" value="1"/>
</dbReference>
<dbReference type="OrthoDB" id="9805316at2"/>
<dbReference type="Pfam" id="PF00348">
    <property type="entry name" value="polyprenyl_synt"/>
    <property type="match status" value="1"/>
</dbReference>
<dbReference type="PROSITE" id="PS00444">
    <property type="entry name" value="POLYPRENYL_SYNTHASE_2"/>
    <property type="match status" value="1"/>
</dbReference>
<reference evidence="7 8" key="1">
    <citation type="submission" date="2018-02" db="EMBL/GenBank/DDBJ databases">
        <title>The draft genome of Sphingobacterium sp. 5JN-11.</title>
        <authorList>
            <person name="Liu L."/>
            <person name="Li L."/>
            <person name="Liang L."/>
            <person name="Zhang X."/>
            <person name="Wang T."/>
        </authorList>
    </citation>
    <scope>NUCLEOTIDE SEQUENCE [LARGE SCALE GENOMIC DNA]</scope>
    <source>
        <strain evidence="7 8">5JN-11</strain>
    </source>
</reference>
<dbReference type="PANTHER" id="PTHR12001">
    <property type="entry name" value="GERANYLGERANYL PYROPHOSPHATE SYNTHASE"/>
    <property type="match status" value="1"/>
</dbReference>
<protein>
    <submittedName>
        <fullName evidence="7">Polyprenyl synthetase</fullName>
    </submittedName>
</protein>
<evidence type="ECO:0000256" key="4">
    <source>
        <dbReference type="ARBA" id="ARBA00022723"/>
    </source>
</evidence>
<evidence type="ECO:0000256" key="2">
    <source>
        <dbReference type="ARBA" id="ARBA00006706"/>
    </source>
</evidence>